<accession>A0A0J7KC98</accession>
<evidence type="ECO:0008006" key="4">
    <source>
        <dbReference type="Google" id="ProtNLM"/>
    </source>
</evidence>
<protein>
    <recommendedName>
        <fullName evidence="4">Gag-pol polyprotein</fullName>
    </recommendedName>
</protein>
<dbReference type="OrthoDB" id="7554612at2759"/>
<proteinExistence type="predicted"/>
<dbReference type="EMBL" id="LBMM01009604">
    <property type="protein sequence ID" value="KMQ88003.1"/>
    <property type="molecule type" value="Genomic_DNA"/>
</dbReference>
<reference evidence="2 3" key="1">
    <citation type="submission" date="2015-04" db="EMBL/GenBank/DDBJ databases">
        <title>Lasius niger genome sequencing.</title>
        <authorList>
            <person name="Konorov E.A."/>
            <person name="Nikitin M.A."/>
            <person name="Kirill M.V."/>
            <person name="Chang P."/>
        </authorList>
    </citation>
    <scope>NUCLEOTIDE SEQUENCE [LARGE SCALE GENOMIC DNA]</scope>
    <source>
        <tissue evidence="2">Whole</tissue>
    </source>
</reference>
<dbReference type="AlphaFoldDB" id="A0A0J7KC98"/>
<feature type="region of interest" description="Disordered" evidence="1">
    <location>
        <begin position="1"/>
        <end position="42"/>
    </location>
</feature>
<comment type="caution">
    <text evidence="2">The sequence shown here is derived from an EMBL/GenBank/DDBJ whole genome shotgun (WGS) entry which is preliminary data.</text>
</comment>
<keyword evidence="3" id="KW-1185">Reference proteome</keyword>
<gene>
    <name evidence="2" type="ORF">RF55_12587</name>
</gene>
<organism evidence="2 3">
    <name type="scientific">Lasius niger</name>
    <name type="common">Black garden ant</name>
    <dbReference type="NCBI Taxonomy" id="67767"/>
    <lineage>
        <taxon>Eukaryota</taxon>
        <taxon>Metazoa</taxon>
        <taxon>Ecdysozoa</taxon>
        <taxon>Arthropoda</taxon>
        <taxon>Hexapoda</taxon>
        <taxon>Insecta</taxon>
        <taxon>Pterygota</taxon>
        <taxon>Neoptera</taxon>
        <taxon>Endopterygota</taxon>
        <taxon>Hymenoptera</taxon>
        <taxon>Apocrita</taxon>
        <taxon>Aculeata</taxon>
        <taxon>Formicoidea</taxon>
        <taxon>Formicidae</taxon>
        <taxon>Formicinae</taxon>
        <taxon>Lasius</taxon>
        <taxon>Lasius</taxon>
    </lineage>
</organism>
<dbReference type="Proteomes" id="UP000036403">
    <property type="component" value="Unassembled WGS sequence"/>
</dbReference>
<sequence>MFCCKHKKSKGEGGDKASVFNKARKASESSQPKGQPKGQLKDGVAISKRKRVRPVKGPPKTVAVSITGRSGNLSYRDALINARNEISLKDLSIKSTRLRRAANGGYLIEIMDKERSGKAKMLQEKLRALFTEEQVAVACSVTFGELRFVGLDDTISMEEVVQLIITEGHCDKEDIKVGRIQPMRNGLNTVWVRCLLVAATTIATRKKGGLDLR</sequence>
<evidence type="ECO:0000313" key="2">
    <source>
        <dbReference type="EMBL" id="KMQ88003.1"/>
    </source>
</evidence>
<evidence type="ECO:0000256" key="1">
    <source>
        <dbReference type="SAM" id="MobiDB-lite"/>
    </source>
</evidence>
<evidence type="ECO:0000313" key="3">
    <source>
        <dbReference type="Proteomes" id="UP000036403"/>
    </source>
</evidence>
<dbReference type="PaxDb" id="67767-A0A0J7KC98"/>
<name>A0A0J7KC98_LASNI</name>